<dbReference type="Proteomes" id="UP001597083">
    <property type="component" value="Unassembled WGS sequence"/>
</dbReference>
<protein>
    <submittedName>
        <fullName evidence="1">Uncharacterized protein</fullName>
    </submittedName>
</protein>
<gene>
    <name evidence="1" type="ORF">ACFQ07_11250</name>
</gene>
<name>A0ABW3CEJ1_9ACTN</name>
<reference evidence="2" key="1">
    <citation type="journal article" date="2019" name="Int. J. Syst. Evol. Microbiol.">
        <title>The Global Catalogue of Microorganisms (GCM) 10K type strain sequencing project: providing services to taxonomists for standard genome sequencing and annotation.</title>
        <authorList>
            <consortium name="The Broad Institute Genomics Platform"/>
            <consortium name="The Broad Institute Genome Sequencing Center for Infectious Disease"/>
            <person name="Wu L."/>
            <person name="Ma J."/>
        </authorList>
    </citation>
    <scope>NUCLEOTIDE SEQUENCE [LARGE SCALE GENOMIC DNA]</scope>
    <source>
        <strain evidence="2">JCM 31696</strain>
    </source>
</reference>
<organism evidence="1 2">
    <name type="scientific">Actinomadura adrarensis</name>
    <dbReference type="NCBI Taxonomy" id="1819600"/>
    <lineage>
        <taxon>Bacteria</taxon>
        <taxon>Bacillati</taxon>
        <taxon>Actinomycetota</taxon>
        <taxon>Actinomycetes</taxon>
        <taxon>Streptosporangiales</taxon>
        <taxon>Thermomonosporaceae</taxon>
        <taxon>Actinomadura</taxon>
    </lineage>
</organism>
<evidence type="ECO:0000313" key="2">
    <source>
        <dbReference type="Proteomes" id="UP001597083"/>
    </source>
</evidence>
<feature type="non-terminal residue" evidence="1">
    <location>
        <position position="1"/>
    </location>
</feature>
<accession>A0ABW3CEJ1</accession>
<evidence type="ECO:0000313" key="1">
    <source>
        <dbReference type="EMBL" id="MFD0852806.1"/>
    </source>
</evidence>
<keyword evidence="2" id="KW-1185">Reference proteome</keyword>
<proteinExistence type="predicted"/>
<dbReference type="EMBL" id="JBHTIR010001649">
    <property type="protein sequence ID" value="MFD0852806.1"/>
    <property type="molecule type" value="Genomic_DNA"/>
</dbReference>
<sequence>TAALVSVPTAANAEPFLTVNYPFTGTSHINATNSDLELGPGVLNSTLDLATGAVTANMQLPPAPGSFDAFGFIPVTVTTTMTEAGPTTGQVDLTSGAVSTTSNVVLQLSDLKIVGIPFPVGSDCKSETPATINLNSEADWSILLGGTLSGTYTITDFRNCGLPTFLINLLVPGPDNTLSLKLGAAEVVPPATADQLAARIG</sequence>
<comment type="caution">
    <text evidence="1">The sequence shown here is derived from an EMBL/GenBank/DDBJ whole genome shotgun (WGS) entry which is preliminary data.</text>
</comment>